<dbReference type="PANTHER" id="PTHR46179">
    <property type="entry name" value="ZINC FINGER PROTEIN"/>
    <property type="match status" value="1"/>
</dbReference>
<dbReference type="InterPro" id="IPR051061">
    <property type="entry name" value="Zinc_finger_trans_reg"/>
</dbReference>
<keyword evidence="7" id="KW-0539">Nucleus</keyword>
<evidence type="ECO:0000256" key="1">
    <source>
        <dbReference type="ARBA" id="ARBA00004123"/>
    </source>
</evidence>
<evidence type="ECO:0000256" key="8">
    <source>
        <dbReference type="PROSITE-ProRule" id="PRU00042"/>
    </source>
</evidence>
<dbReference type="Gene3D" id="3.30.160.60">
    <property type="entry name" value="Classic Zinc Finger"/>
    <property type="match status" value="4"/>
</dbReference>
<keyword evidence="5" id="KW-0805">Transcription regulation</keyword>
<dbReference type="SUPFAM" id="SSF57667">
    <property type="entry name" value="beta-beta-alpha zinc fingers"/>
    <property type="match status" value="4"/>
</dbReference>
<dbReference type="SMART" id="SM00355">
    <property type="entry name" value="ZnF_C2H2"/>
    <property type="match status" value="8"/>
</dbReference>
<dbReference type="GO" id="GO:0008270">
    <property type="term" value="F:zinc ion binding"/>
    <property type="evidence" value="ECO:0007669"/>
    <property type="project" value="UniProtKB-KW"/>
</dbReference>
<proteinExistence type="predicted"/>
<gene>
    <name evidence="10" type="ORF">H0E87_022609</name>
</gene>
<dbReference type="GO" id="GO:0006357">
    <property type="term" value="P:regulation of transcription by RNA polymerase II"/>
    <property type="evidence" value="ECO:0007669"/>
    <property type="project" value="TreeGrafter"/>
</dbReference>
<evidence type="ECO:0000313" key="10">
    <source>
        <dbReference type="EMBL" id="KAH8490150.1"/>
    </source>
</evidence>
<feature type="domain" description="C2H2-type" evidence="9">
    <location>
        <begin position="118"/>
        <end position="147"/>
    </location>
</feature>
<keyword evidence="3 8" id="KW-0863">Zinc-finger</keyword>
<keyword evidence="11" id="KW-1185">Reference proteome</keyword>
<comment type="caution">
    <text evidence="10">The sequence shown here is derived from an EMBL/GenBank/DDBJ whole genome shotgun (WGS) entry which is preliminary data.</text>
</comment>
<evidence type="ECO:0000256" key="6">
    <source>
        <dbReference type="ARBA" id="ARBA00023163"/>
    </source>
</evidence>
<name>A0A8T2XAV9_POPDE</name>
<dbReference type="PROSITE" id="PS00028">
    <property type="entry name" value="ZINC_FINGER_C2H2_1"/>
    <property type="match status" value="6"/>
</dbReference>
<dbReference type="AlphaFoldDB" id="A0A8T2XAV9"/>
<dbReference type="EMBL" id="JACEGQ020000013">
    <property type="protein sequence ID" value="KAH8490150.1"/>
    <property type="molecule type" value="Genomic_DNA"/>
</dbReference>
<feature type="domain" description="C2H2-type" evidence="9">
    <location>
        <begin position="147"/>
        <end position="177"/>
    </location>
</feature>
<reference evidence="10" key="1">
    <citation type="journal article" date="2021" name="J. Hered.">
        <title>Genome Assembly of Salicaceae Populus deltoides (Eastern Cottonwood) I-69 Based on Nanopore Sequencing and Hi-C Technologies.</title>
        <authorList>
            <person name="Bai S."/>
            <person name="Wu H."/>
            <person name="Zhang J."/>
            <person name="Pan Z."/>
            <person name="Zhao W."/>
            <person name="Li Z."/>
            <person name="Tong C."/>
        </authorList>
    </citation>
    <scope>NUCLEOTIDE SEQUENCE</scope>
    <source>
        <tissue evidence="10">Leaf</tissue>
    </source>
</reference>
<evidence type="ECO:0000256" key="3">
    <source>
        <dbReference type="ARBA" id="ARBA00022771"/>
    </source>
</evidence>
<keyword evidence="2" id="KW-0479">Metal-binding</keyword>
<comment type="subcellular location">
    <subcellularLocation>
        <location evidence="1">Nucleus</location>
    </subcellularLocation>
</comment>
<dbReference type="InterPro" id="IPR036236">
    <property type="entry name" value="Znf_C2H2_sf"/>
</dbReference>
<feature type="domain" description="C2H2-type" evidence="9">
    <location>
        <begin position="23"/>
        <end position="50"/>
    </location>
</feature>
<evidence type="ECO:0000256" key="5">
    <source>
        <dbReference type="ARBA" id="ARBA00023015"/>
    </source>
</evidence>
<dbReference type="Pfam" id="PF00096">
    <property type="entry name" value="zf-C2H2"/>
    <property type="match status" value="3"/>
</dbReference>
<evidence type="ECO:0000256" key="2">
    <source>
        <dbReference type="ARBA" id="ARBA00022723"/>
    </source>
</evidence>
<dbReference type="PROSITE" id="PS50157">
    <property type="entry name" value="ZINC_FINGER_C2H2_2"/>
    <property type="match status" value="5"/>
</dbReference>
<sequence length="364" mass="42684">MVMMEEEQVEKERPVIFRDIRRYYCDYCGICRSKKSLITSHVLAHHKEEMDEESVDGDEGKEGVKSNTCEKCGASFKKPAYLIQHMQSHSLEYQAGRPPEKLHQASLNHVPVEFERPFKCLFDDCHASYRRKDHLTRHLLQHEGKLFKCQIENCNREFVYPSNLKRHVRELHDECSPSSSFGVSLDHVEAMCIEPGCMKHFSNKECLKAHIQSSHQYINCDICGTKQLKKNIKRHLRTHEPASDSTERIKCHFKGCQHTFSTKTNLNQHVKAVHLEHRPFLCGFPGCDMRFSYKHVRDNHEKSGLHVYTPGDFVESDRQFRSKPRGGRKRKFPTVEMLIRKRVTPPTKLDECHPWLNEIEREDQ</sequence>
<keyword evidence="6" id="KW-0804">Transcription</keyword>
<dbReference type="InterPro" id="IPR013087">
    <property type="entry name" value="Znf_C2H2_type"/>
</dbReference>
<keyword evidence="4" id="KW-0862">Zinc</keyword>
<dbReference type="GO" id="GO:0005730">
    <property type="term" value="C:nucleolus"/>
    <property type="evidence" value="ECO:0007669"/>
    <property type="project" value="TreeGrafter"/>
</dbReference>
<feature type="domain" description="C2H2-type" evidence="9">
    <location>
        <begin position="249"/>
        <end position="279"/>
    </location>
</feature>
<evidence type="ECO:0000256" key="7">
    <source>
        <dbReference type="ARBA" id="ARBA00023242"/>
    </source>
</evidence>
<dbReference type="Proteomes" id="UP000807159">
    <property type="component" value="Chromosome 13"/>
</dbReference>
<dbReference type="PANTHER" id="PTHR46179:SF13">
    <property type="entry name" value="C2H2-TYPE DOMAIN-CONTAINING PROTEIN"/>
    <property type="match status" value="1"/>
</dbReference>
<dbReference type="GO" id="GO:0003700">
    <property type="term" value="F:DNA-binding transcription factor activity"/>
    <property type="evidence" value="ECO:0007669"/>
    <property type="project" value="TreeGrafter"/>
</dbReference>
<evidence type="ECO:0000256" key="4">
    <source>
        <dbReference type="ARBA" id="ARBA00022833"/>
    </source>
</evidence>
<evidence type="ECO:0000313" key="11">
    <source>
        <dbReference type="Proteomes" id="UP000807159"/>
    </source>
</evidence>
<accession>A0A8T2XAV9</accession>
<dbReference type="GO" id="GO:0080084">
    <property type="term" value="F:5S rDNA binding"/>
    <property type="evidence" value="ECO:0007669"/>
    <property type="project" value="TreeGrafter"/>
</dbReference>
<feature type="domain" description="C2H2-type" evidence="9">
    <location>
        <begin position="67"/>
        <end position="94"/>
    </location>
</feature>
<evidence type="ECO:0000259" key="9">
    <source>
        <dbReference type="PROSITE" id="PS50157"/>
    </source>
</evidence>
<protein>
    <recommendedName>
        <fullName evidence="9">C2H2-type domain-containing protein</fullName>
    </recommendedName>
</protein>
<organism evidence="10 11">
    <name type="scientific">Populus deltoides</name>
    <name type="common">Eastern poplar</name>
    <name type="synonym">Eastern cottonwood</name>
    <dbReference type="NCBI Taxonomy" id="3696"/>
    <lineage>
        <taxon>Eukaryota</taxon>
        <taxon>Viridiplantae</taxon>
        <taxon>Streptophyta</taxon>
        <taxon>Embryophyta</taxon>
        <taxon>Tracheophyta</taxon>
        <taxon>Spermatophyta</taxon>
        <taxon>Magnoliopsida</taxon>
        <taxon>eudicotyledons</taxon>
        <taxon>Gunneridae</taxon>
        <taxon>Pentapetalae</taxon>
        <taxon>rosids</taxon>
        <taxon>fabids</taxon>
        <taxon>Malpighiales</taxon>
        <taxon>Salicaceae</taxon>
        <taxon>Saliceae</taxon>
        <taxon>Populus</taxon>
    </lineage>
</organism>